<accession>A0AAV4EWC3</accession>
<name>A0AAV4EWC3_9GAST</name>
<evidence type="ECO:0000313" key="1">
    <source>
        <dbReference type="EMBL" id="GFR65059.1"/>
    </source>
</evidence>
<reference evidence="1 2" key="1">
    <citation type="journal article" date="2021" name="Elife">
        <title>Chloroplast acquisition without the gene transfer in kleptoplastic sea slugs, Plakobranchus ocellatus.</title>
        <authorList>
            <person name="Maeda T."/>
            <person name="Takahashi S."/>
            <person name="Yoshida T."/>
            <person name="Shimamura S."/>
            <person name="Takaki Y."/>
            <person name="Nagai Y."/>
            <person name="Toyoda A."/>
            <person name="Suzuki Y."/>
            <person name="Arimoto A."/>
            <person name="Ishii H."/>
            <person name="Satoh N."/>
            <person name="Nishiyama T."/>
            <person name="Hasebe M."/>
            <person name="Maruyama T."/>
            <person name="Minagawa J."/>
            <person name="Obokata J."/>
            <person name="Shigenobu S."/>
        </authorList>
    </citation>
    <scope>NUCLEOTIDE SEQUENCE [LARGE SCALE GENOMIC DNA]</scope>
</reference>
<proteinExistence type="predicted"/>
<dbReference type="EMBL" id="BMAT01003929">
    <property type="protein sequence ID" value="GFR65059.1"/>
    <property type="molecule type" value="Genomic_DNA"/>
</dbReference>
<organism evidence="1 2">
    <name type="scientific">Elysia marginata</name>
    <dbReference type="NCBI Taxonomy" id="1093978"/>
    <lineage>
        <taxon>Eukaryota</taxon>
        <taxon>Metazoa</taxon>
        <taxon>Spiralia</taxon>
        <taxon>Lophotrochozoa</taxon>
        <taxon>Mollusca</taxon>
        <taxon>Gastropoda</taxon>
        <taxon>Heterobranchia</taxon>
        <taxon>Euthyneura</taxon>
        <taxon>Panpulmonata</taxon>
        <taxon>Sacoglossa</taxon>
        <taxon>Placobranchoidea</taxon>
        <taxon>Plakobranchidae</taxon>
        <taxon>Elysia</taxon>
    </lineage>
</organism>
<dbReference type="AlphaFoldDB" id="A0AAV4EWC3"/>
<evidence type="ECO:0000313" key="2">
    <source>
        <dbReference type="Proteomes" id="UP000762676"/>
    </source>
</evidence>
<dbReference type="Proteomes" id="UP000762676">
    <property type="component" value="Unassembled WGS sequence"/>
</dbReference>
<comment type="caution">
    <text evidence="1">The sequence shown here is derived from an EMBL/GenBank/DDBJ whole genome shotgun (WGS) entry which is preliminary data.</text>
</comment>
<keyword evidence="2" id="KW-1185">Reference proteome</keyword>
<gene>
    <name evidence="1" type="ORF">ElyMa_001938700</name>
</gene>
<sequence>MNQGLDALTQHTFTVTQQTIDELIKFDRRVKLKETSLNLDIPKTNVYEIVHNKLVHRKVSADRSLKCCQMSIGARESKYPKSYCTSVNEKVMKLLVWGLALTIVPGTSFLNTSSLDMKLSDI</sequence>
<protein>
    <submittedName>
        <fullName evidence="1">Uncharacterized protein</fullName>
    </submittedName>
</protein>